<evidence type="ECO:0000313" key="10">
    <source>
        <dbReference type="Proteomes" id="UP000225277"/>
    </source>
</evidence>
<dbReference type="GO" id="GO:0003677">
    <property type="term" value="F:DNA binding"/>
    <property type="evidence" value="ECO:0007669"/>
    <property type="project" value="UniProtKB-KW"/>
</dbReference>
<dbReference type="STRING" id="112498.A0A2D3VHZ8"/>
<dbReference type="SUPFAM" id="SSF54447">
    <property type="entry name" value="ssDNA-binding transcriptional regulator domain"/>
    <property type="match status" value="1"/>
</dbReference>
<comment type="similarity">
    <text evidence="2">Belongs to the transcriptional coactivator PC4 family.</text>
</comment>
<keyword evidence="5" id="KW-0804">Transcription</keyword>
<evidence type="ECO:0000256" key="6">
    <source>
        <dbReference type="ARBA" id="ARBA00023242"/>
    </source>
</evidence>
<dbReference type="GO" id="GO:0005634">
    <property type="term" value="C:nucleus"/>
    <property type="evidence" value="ECO:0007669"/>
    <property type="project" value="UniProtKB-SubCell"/>
</dbReference>
<dbReference type="InterPro" id="IPR045125">
    <property type="entry name" value="Sub1/Tcp4-like"/>
</dbReference>
<evidence type="ECO:0000259" key="8">
    <source>
        <dbReference type="Pfam" id="PF02229"/>
    </source>
</evidence>
<keyword evidence="3" id="KW-0805">Transcription regulation</keyword>
<dbReference type="PANTHER" id="PTHR13215">
    <property type="entry name" value="RNA POLYMERASE II TRANSCRIPTIONAL COACTIVATOR"/>
    <property type="match status" value="1"/>
</dbReference>
<dbReference type="GO" id="GO:0060261">
    <property type="term" value="P:positive regulation of transcription initiation by RNA polymerase II"/>
    <property type="evidence" value="ECO:0007669"/>
    <property type="project" value="InterPro"/>
</dbReference>
<keyword evidence="10" id="KW-1185">Reference proteome</keyword>
<keyword evidence="6" id="KW-0539">Nucleus</keyword>
<feature type="region of interest" description="Disordered" evidence="7">
    <location>
        <begin position="1"/>
        <end position="51"/>
    </location>
</feature>
<evidence type="ECO:0000256" key="7">
    <source>
        <dbReference type="SAM" id="MobiDB-lite"/>
    </source>
</evidence>
<dbReference type="OrthoDB" id="2505440at2759"/>
<evidence type="ECO:0000256" key="1">
    <source>
        <dbReference type="ARBA" id="ARBA00004123"/>
    </source>
</evidence>
<sequence>MARPKQTAFKRPSKKRAAEEQSDSAVDEPQSKKVKQGFVLNTEPQKDDDGNAYWAISSKRRLQVSEFKGVTMVSIREFYEKDGKNLPGKGISLPVEQFNALCQLLPQVESVLSAKDLETVRPQYQDSSKTSTSTKLDRKAEEKKVVASEDDDDDEPEIIKPMVSTKDKLSKFKLKANHEATSDEDG</sequence>
<proteinExistence type="inferred from homology"/>
<gene>
    <name evidence="9" type="ORF">RCC_11449</name>
</gene>
<evidence type="ECO:0000256" key="3">
    <source>
        <dbReference type="ARBA" id="ARBA00023015"/>
    </source>
</evidence>
<dbReference type="EMBL" id="FJUY01000030">
    <property type="protein sequence ID" value="CZT25780.1"/>
    <property type="molecule type" value="Genomic_DNA"/>
</dbReference>
<feature type="compositionally biased region" description="Basic and acidic residues" evidence="7">
    <location>
        <begin position="135"/>
        <end position="147"/>
    </location>
</feature>
<dbReference type="GO" id="GO:0003713">
    <property type="term" value="F:transcription coactivator activity"/>
    <property type="evidence" value="ECO:0007669"/>
    <property type="project" value="InterPro"/>
</dbReference>
<dbReference type="AlphaFoldDB" id="A0A2D3VHZ8"/>
<protein>
    <recommendedName>
        <fullName evidence="8">Transcriptional coactivator p15 (PC4) C-terminal domain-containing protein</fullName>
    </recommendedName>
</protein>
<keyword evidence="4" id="KW-0238">DNA-binding</keyword>
<reference evidence="9 10" key="1">
    <citation type="submission" date="2016-03" db="EMBL/GenBank/DDBJ databases">
        <authorList>
            <person name="Ploux O."/>
        </authorList>
    </citation>
    <scope>NUCLEOTIDE SEQUENCE [LARGE SCALE GENOMIC DNA]</scope>
    <source>
        <strain evidence="9 10">URUG2</strain>
    </source>
</reference>
<comment type="subcellular location">
    <subcellularLocation>
        <location evidence="1">Nucleus</location>
    </subcellularLocation>
</comment>
<name>A0A2D3VHZ8_9PEZI</name>
<evidence type="ECO:0000256" key="2">
    <source>
        <dbReference type="ARBA" id="ARBA00009001"/>
    </source>
</evidence>
<dbReference type="Proteomes" id="UP000225277">
    <property type="component" value="Unassembled WGS sequence"/>
</dbReference>
<accession>A0A2D3VHZ8</accession>
<dbReference type="InterPro" id="IPR009044">
    <property type="entry name" value="ssDNA-bd_transcriptional_reg"/>
</dbReference>
<evidence type="ECO:0000313" key="9">
    <source>
        <dbReference type="EMBL" id="CZT25780.1"/>
    </source>
</evidence>
<dbReference type="InterPro" id="IPR003173">
    <property type="entry name" value="PC4_C"/>
</dbReference>
<dbReference type="Pfam" id="PF02229">
    <property type="entry name" value="PC4"/>
    <property type="match status" value="1"/>
</dbReference>
<feature type="region of interest" description="Disordered" evidence="7">
    <location>
        <begin position="121"/>
        <end position="162"/>
    </location>
</feature>
<evidence type="ECO:0000256" key="5">
    <source>
        <dbReference type="ARBA" id="ARBA00023163"/>
    </source>
</evidence>
<dbReference type="RefSeq" id="XP_023632438.1">
    <property type="nucleotide sequence ID" value="XM_023776670.1"/>
</dbReference>
<feature type="domain" description="Transcriptional coactivator p15 (PC4) C-terminal" evidence="8">
    <location>
        <begin position="54"/>
        <end position="103"/>
    </location>
</feature>
<dbReference type="GeneID" id="35606467"/>
<organism evidence="9 10">
    <name type="scientific">Ramularia collo-cygni</name>
    <dbReference type="NCBI Taxonomy" id="112498"/>
    <lineage>
        <taxon>Eukaryota</taxon>
        <taxon>Fungi</taxon>
        <taxon>Dikarya</taxon>
        <taxon>Ascomycota</taxon>
        <taxon>Pezizomycotina</taxon>
        <taxon>Dothideomycetes</taxon>
        <taxon>Dothideomycetidae</taxon>
        <taxon>Mycosphaerellales</taxon>
        <taxon>Mycosphaerellaceae</taxon>
        <taxon>Ramularia</taxon>
    </lineage>
</organism>
<evidence type="ECO:0000256" key="4">
    <source>
        <dbReference type="ARBA" id="ARBA00023125"/>
    </source>
</evidence>
<dbReference type="Gene3D" id="2.30.31.10">
    <property type="entry name" value="Transcriptional Coactivator Pc4, Chain A"/>
    <property type="match status" value="1"/>
</dbReference>